<feature type="region of interest" description="Disordered" evidence="5">
    <location>
        <begin position="1"/>
        <end position="120"/>
    </location>
</feature>
<evidence type="ECO:0000256" key="3">
    <source>
        <dbReference type="ARBA" id="ARBA00023242"/>
    </source>
</evidence>
<name>A0AAU9WPA8_9CNID</name>
<comment type="similarity">
    <text evidence="2">Belongs to the GCF family.</text>
</comment>
<dbReference type="GO" id="GO:0003677">
    <property type="term" value="F:DNA binding"/>
    <property type="evidence" value="ECO:0007669"/>
    <property type="project" value="InterPro"/>
</dbReference>
<dbReference type="GO" id="GO:0000398">
    <property type="term" value="P:mRNA splicing, via spliceosome"/>
    <property type="evidence" value="ECO:0007669"/>
    <property type="project" value="InterPro"/>
</dbReference>
<dbReference type="PANTHER" id="PTHR12214:SF0">
    <property type="entry name" value="LD29489P"/>
    <property type="match status" value="1"/>
</dbReference>
<comment type="caution">
    <text evidence="7">The sequence shown here is derived from an EMBL/GenBank/DDBJ whole genome shotgun (WGS) entry which is preliminary data.</text>
</comment>
<evidence type="ECO:0000313" key="8">
    <source>
        <dbReference type="Proteomes" id="UP001159428"/>
    </source>
</evidence>
<feature type="compositionally biased region" description="Basic and acidic residues" evidence="5">
    <location>
        <begin position="511"/>
        <end position="526"/>
    </location>
</feature>
<feature type="compositionally biased region" description="Basic residues" evidence="5">
    <location>
        <begin position="501"/>
        <end position="510"/>
    </location>
</feature>
<feature type="region of interest" description="Disordered" evidence="5">
    <location>
        <begin position="474"/>
        <end position="535"/>
    </location>
</feature>
<feature type="region of interest" description="Disordered" evidence="5">
    <location>
        <begin position="136"/>
        <end position="170"/>
    </location>
</feature>
<feature type="compositionally biased region" description="Basic residues" evidence="5">
    <location>
        <begin position="1"/>
        <end position="16"/>
    </location>
</feature>
<evidence type="ECO:0000313" key="7">
    <source>
        <dbReference type="EMBL" id="CAH3120911.1"/>
    </source>
</evidence>
<comment type="subcellular location">
    <subcellularLocation>
        <location evidence="1">Nucleus</location>
    </subcellularLocation>
</comment>
<feature type="region of interest" description="Disordered" evidence="5">
    <location>
        <begin position="388"/>
        <end position="408"/>
    </location>
</feature>
<dbReference type="Pfam" id="PF07842">
    <property type="entry name" value="GCFC"/>
    <property type="match status" value="1"/>
</dbReference>
<keyword evidence="8" id="KW-1185">Reference proteome</keyword>
<evidence type="ECO:0000256" key="1">
    <source>
        <dbReference type="ARBA" id="ARBA00004123"/>
    </source>
</evidence>
<feature type="compositionally biased region" description="Polar residues" evidence="5">
    <location>
        <begin position="391"/>
        <end position="402"/>
    </location>
</feature>
<dbReference type="InterPro" id="IPR022783">
    <property type="entry name" value="GCFC_dom"/>
</dbReference>
<dbReference type="AlphaFoldDB" id="A0AAU9WPA8"/>
<protein>
    <recommendedName>
        <fullName evidence="6">GCF C-terminal domain-containing protein</fullName>
    </recommendedName>
</protein>
<dbReference type="GO" id="GO:0005634">
    <property type="term" value="C:nucleus"/>
    <property type="evidence" value="ECO:0007669"/>
    <property type="project" value="UniProtKB-SubCell"/>
</dbReference>
<dbReference type="PANTHER" id="PTHR12214">
    <property type="entry name" value="GC-RICH SEQUENCE DNA-BINDING FACTOR"/>
    <property type="match status" value="1"/>
</dbReference>
<feature type="domain" description="GCF C-terminal" evidence="6">
    <location>
        <begin position="566"/>
        <end position="778"/>
    </location>
</feature>
<evidence type="ECO:0000259" key="6">
    <source>
        <dbReference type="Pfam" id="PF07842"/>
    </source>
</evidence>
<feature type="coiled-coil region" evidence="4">
    <location>
        <begin position="250"/>
        <end position="277"/>
    </location>
</feature>
<keyword evidence="3" id="KW-0539">Nucleus</keyword>
<reference evidence="7 8" key="1">
    <citation type="submission" date="2022-05" db="EMBL/GenBank/DDBJ databases">
        <authorList>
            <consortium name="Genoscope - CEA"/>
            <person name="William W."/>
        </authorList>
    </citation>
    <scope>NUCLEOTIDE SEQUENCE [LARGE SCALE GENOMIC DNA]</scope>
</reference>
<dbReference type="Proteomes" id="UP001159428">
    <property type="component" value="Unassembled WGS sequence"/>
</dbReference>
<proteinExistence type="inferred from homology"/>
<keyword evidence="4" id="KW-0175">Coiled coil</keyword>
<dbReference type="EMBL" id="CALNXJ010000018">
    <property type="protein sequence ID" value="CAH3120911.1"/>
    <property type="molecule type" value="Genomic_DNA"/>
</dbReference>
<gene>
    <name evidence="7" type="ORF">PMEA_00008949</name>
</gene>
<feature type="compositionally biased region" description="Basic and acidic residues" evidence="5">
    <location>
        <begin position="488"/>
        <end position="500"/>
    </location>
</feature>
<dbReference type="InterPro" id="IPR012890">
    <property type="entry name" value="GCFC2-like"/>
</dbReference>
<feature type="compositionally biased region" description="Acidic residues" evidence="5">
    <location>
        <begin position="20"/>
        <end position="29"/>
    </location>
</feature>
<evidence type="ECO:0000256" key="2">
    <source>
        <dbReference type="ARBA" id="ARBA00010801"/>
    </source>
</evidence>
<organism evidence="7 8">
    <name type="scientific">Pocillopora meandrina</name>
    <dbReference type="NCBI Taxonomy" id="46732"/>
    <lineage>
        <taxon>Eukaryota</taxon>
        <taxon>Metazoa</taxon>
        <taxon>Cnidaria</taxon>
        <taxon>Anthozoa</taxon>
        <taxon>Hexacorallia</taxon>
        <taxon>Scleractinia</taxon>
        <taxon>Astrocoeniina</taxon>
        <taxon>Pocilloporidae</taxon>
        <taxon>Pocillopora</taxon>
    </lineage>
</organism>
<evidence type="ECO:0000256" key="4">
    <source>
        <dbReference type="SAM" id="Coils"/>
    </source>
</evidence>
<feature type="compositionally biased region" description="Basic and acidic residues" evidence="5">
    <location>
        <begin position="84"/>
        <end position="112"/>
    </location>
</feature>
<feature type="region of interest" description="Disordered" evidence="5">
    <location>
        <begin position="217"/>
        <end position="238"/>
    </location>
</feature>
<feature type="compositionally biased region" description="Acidic residues" evidence="5">
    <location>
        <begin position="218"/>
        <end position="229"/>
    </location>
</feature>
<feature type="compositionally biased region" description="Acidic residues" evidence="5">
    <location>
        <begin position="137"/>
        <end position="149"/>
    </location>
</feature>
<accession>A0AAU9WPA8</accession>
<evidence type="ECO:0000256" key="5">
    <source>
        <dbReference type="SAM" id="MobiDB-lite"/>
    </source>
</evidence>
<sequence>MATMFKKHSKRNFRKKIDHEDDETGDDREIENIPVISKPAVKNSKPKQKDESKIKTASSNSLLSFDDEGGDEGEVFKIRKSKESRRLAKKLEQERKKKEEFDKGGVVKKNDLNTDQGEDDTDERLAALRAELCQIAGDDDGEEAEDDTDSVASGPIKKEPAIISRSKTDFGIPDAATIHAARKRREMARQTEQDFIPLDDTQKYEGNFASTGRLVREDENDVSDDEGEEGPISFSVPKKRGFPALDRRREVEAALANQELEENSDNEEAEDDEEIKLWENEQIRKGVKGVSGPVVQPELLQTTEATSSLYQQQFTEENSLSYQTVQQPYTYGIGYNDTHTNGNQTYGPAFTTNSLQSRHAVTVDMICDKMKQQLGTLQEVHRQHRMDNEKASSQLETAQSNIKKLERQGRNAEQRFSFFQEMRGYVRDLIECLNNKVPAIDELETSMHALLKNRACLVVQRRQTDVNDQAEDFLNAQAGRQTSAKAADQGKLRRTAEREGRRARRRKHREKEKGKASVPDTHHEGQSTDDEETEADAVKFRAETKRILSEEKVIFEDVVEDFSSIDSIKSRFEEWKNKHEDCYKNAYISLCLPKLFAPFIRLQLLDWNPFEVKCLEIEEFRWYKSLVLFGCGDDPYDIDADDLDVKLIPMVLEKALIPKLTGLFEYVWDPLSQKQTMLAIKLIRGMAEVYPNFHAQDKSTQSLFAAITTRLRRCVSDDVYVPLYPKSLLDNKSSGALAFLQRQFWSCVKLMGNILRWEGLLSSARLQELAIDGLLNRYLLLALQHSHLYYDSLEKVKAITATFPKQWFNEEQQTTVPSLEALARFLATLALNIQRSCAGCPEAEKKKARSGIKKVIQILLQLRSVDKAKMVAAEHNMDDVVKDV</sequence>